<organism evidence="1 2">
    <name type="scientific">Crucibulum laeve</name>
    <dbReference type="NCBI Taxonomy" id="68775"/>
    <lineage>
        <taxon>Eukaryota</taxon>
        <taxon>Fungi</taxon>
        <taxon>Dikarya</taxon>
        <taxon>Basidiomycota</taxon>
        <taxon>Agaricomycotina</taxon>
        <taxon>Agaricomycetes</taxon>
        <taxon>Agaricomycetidae</taxon>
        <taxon>Agaricales</taxon>
        <taxon>Agaricineae</taxon>
        <taxon>Nidulariaceae</taxon>
        <taxon>Crucibulum</taxon>
    </lineage>
</organism>
<dbReference type="Proteomes" id="UP000308652">
    <property type="component" value="Unassembled WGS sequence"/>
</dbReference>
<gene>
    <name evidence="1" type="ORF">BDQ12DRAFT_688309</name>
</gene>
<dbReference type="AlphaFoldDB" id="A0A5C3M2P4"/>
<reference evidence="1 2" key="1">
    <citation type="journal article" date="2019" name="Nat. Ecol. Evol.">
        <title>Megaphylogeny resolves global patterns of mushroom evolution.</title>
        <authorList>
            <person name="Varga T."/>
            <person name="Krizsan K."/>
            <person name="Foldi C."/>
            <person name="Dima B."/>
            <person name="Sanchez-Garcia M."/>
            <person name="Sanchez-Ramirez S."/>
            <person name="Szollosi G.J."/>
            <person name="Szarkandi J.G."/>
            <person name="Papp V."/>
            <person name="Albert L."/>
            <person name="Andreopoulos W."/>
            <person name="Angelini C."/>
            <person name="Antonin V."/>
            <person name="Barry K.W."/>
            <person name="Bougher N.L."/>
            <person name="Buchanan P."/>
            <person name="Buyck B."/>
            <person name="Bense V."/>
            <person name="Catcheside P."/>
            <person name="Chovatia M."/>
            <person name="Cooper J."/>
            <person name="Damon W."/>
            <person name="Desjardin D."/>
            <person name="Finy P."/>
            <person name="Geml J."/>
            <person name="Haridas S."/>
            <person name="Hughes K."/>
            <person name="Justo A."/>
            <person name="Karasinski D."/>
            <person name="Kautmanova I."/>
            <person name="Kiss B."/>
            <person name="Kocsube S."/>
            <person name="Kotiranta H."/>
            <person name="LaButti K.M."/>
            <person name="Lechner B.E."/>
            <person name="Liimatainen K."/>
            <person name="Lipzen A."/>
            <person name="Lukacs Z."/>
            <person name="Mihaltcheva S."/>
            <person name="Morgado L.N."/>
            <person name="Niskanen T."/>
            <person name="Noordeloos M.E."/>
            <person name="Ohm R.A."/>
            <person name="Ortiz-Santana B."/>
            <person name="Ovrebo C."/>
            <person name="Racz N."/>
            <person name="Riley R."/>
            <person name="Savchenko A."/>
            <person name="Shiryaev A."/>
            <person name="Soop K."/>
            <person name="Spirin V."/>
            <person name="Szebenyi C."/>
            <person name="Tomsovsky M."/>
            <person name="Tulloss R.E."/>
            <person name="Uehling J."/>
            <person name="Grigoriev I.V."/>
            <person name="Vagvolgyi C."/>
            <person name="Papp T."/>
            <person name="Martin F.M."/>
            <person name="Miettinen O."/>
            <person name="Hibbett D.S."/>
            <person name="Nagy L.G."/>
        </authorList>
    </citation>
    <scope>NUCLEOTIDE SEQUENCE [LARGE SCALE GENOMIC DNA]</scope>
    <source>
        <strain evidence="1 2">CBS 166.37</strain>
    </source>
</reference>
<dbReference type="EMBL" id="ML213622">
    <property type="protein sequence ID" value="TFK35311.1"/>
    <property type="molecule type" value="Genomic_DNA"/>
</dbReference>
<evidence type="ECO:0000313" key="2">
    <source>
        <dbReference type="Proteomes" id="UP000308652"/>
    </source>
</evidence>
<keyword evidence="2" id="KW-1185">Reference proteome</keyword>
<proteinExistence type="predicted"/>
<name>A0A5C3M2P4_9AGAR</name>
<evidence type="ECO:0000313" key="1">
    <source>
        <dbReference type="EMBL" id="TFK35311.1"/>
    </source>
</evidence>
<sequence length="104" mass="11694">MRSSTNPPTPSRSSFTLLSFPSSFSSSISGLPSFPFLSFYFFLKSLLCSHASFPPSSPNLSFFCFLPFIFNFANPSPPCRYGSTIHPHTRRRRRFLHLYGCAGV</sequence>
<accession>A0A5C3M2P4</accession>
<protein>
    <submittedName>
        <fullName evidence="1">Uncharacterized protein</fullName>
    </submittedName>
</protein>